<comment type="subcellular location">
    <subcellularLocation>
        <location evidence="1">Cell outer membrane</location>
        <topology evidence="1">Multi-pass membrane protein</topology>
    </subcellularLocation>
</comment>
<dbReference type="Gene3D" id="3.30.1330.60">
    <property type="entry name" value="OmpA-like domain"/>
    <property type="match status" value="1"/>
</dbReference>
<keyword evidence="8 11" id="KW-0472">Membrane</keyword>
<evidence type="ECO:0000313" key="15">
    <source>
        <dbReference type="Proteomes" id="UP001203212"/>
    </source>
</evidence>
<keyword evidence="6" id="KW-0406">Ion transport</keyword>
<keyword evidence="7" id="KW-0626">Porin</keyword>
<dbReference type="SUPFAM" id="SSF56925">
    <property type="entry name" value="OMPA-like"/>
    <property type="match status" value="1"/>
</dbReference>
<evidence type="ECO:0000256" key="3">
    <source>
        <dbReference type="ARBA" id="ARBA00022448"/>
    </source>
</evidence>
<dbReference type="InterPro" id="IPR036737">
    <property type="entry name" value="OmpA-like_sf"/>
</dbReference>
<keyword evidence="4" id="KW-1134">Transmembrane beta strand</keyword>
<evidence type="ECO:0000256" key="11">
    <source>
        <dbReference type="PROSITE-ProRule" id="PRU00473"/>
    </source>
</evidence>
<evidence type="ECO:0000259" key="13">
    <source>
        <dbReference type="PROSITE" id="PS51123"/>
    </source>
</evidence>
<feature type="signal peptide" evidence="12">
    <location>
        <begin position="1"/>
        <end position="33"/>
    </location>
</feature>
<dbReference type="PRINTS" id="PR01021">
    <property type="entry name" value="OMPADOMAIN"/>
</dbReference>
<evidence type="ECO:0000256" key="1">
    <source>
        <dbReference type="ARBA" id="ARBA00004571"/>
    </source>
</evidence>
<dbReference type="Proteomes" id="UP001203212">
    <property type="component" value="Unassembled WGS sequence"/>
</dbReference>
<keyword evidence="12" id="KW-0732">Signal</keyword>
<dbReference type="PROSITE" id="PS51123">
    <property type="entry name" value="OMPA_2"/>
    <property type="match status" value="1"/>
</dbReference>
<evidence type="ECO:0000256" key="5">
    <source>
        <dbReference type="ARBA" id="ARBA00022692"/>
    </source>
</evidence>
<comment type="similarity">
    <text evidence="2">Belongs to the outer membrane OOP (TC 1.B.6) superfamily. OmpA family.</text>
</comment>
<name>A0ABT0L1D9_9GAMM</name>
<dbReference type="InterPro" id="IPR006665">
    <property type="entry name" value="OmpA-like"/>
</dbReference>
<keyword evidence="15" id="KW-1185">Reference proteome</keyword>
<dbReference type="Pfam" id="PF00691">
    <property type="entry name" value="OmpA"/>
    <property type="match status" value="1"/>
</dbReference>
<organism evidence="14 15">
    <name type="scientific">Shewanella aestuarii</name>
    <dbReference type="NCBI Taxonomy" id="1028752"/>
    <lineage>
        <taxon>Bacteria</taxon>
        <taxon>Pseudomonadati</taxon>
        <taxon>Pseudomonadota</taxon>
        <taxon>Gammaproteobacteria</taxon>
        <taxon>Alteromonadales</taxon>
        <taxon>Shewanellaceae</taxon>
        <taxon>Shewanella</taxon>
    </lineage>
</organism>
<comment type="caution">
    <text evidence="14">The sequence shown here is derived from an EMBL/GenBank/DDBJ whole genome shotgun (WGS) entry which is preliminary data.</text>
</comment>
<evidence type="ECO:0000256" key="9">
    <source>
        <dbReference type="ARBA" id="ARBA00023157"/>
    </source>
</evidence>
<dbReference type="InterPro" id="IPR011250">
    <property type="entry name" value="OMP/PagP_B-barrel"/>
</dbReference>
<evidence type="ECO:0000256" key="2">
    <source>
        <dbReference type="ARBA" id="ARBA00005710"/>
    </source>
</evidence>
<dbReference type="PANTHER" id="PTHR30329">
    <property type="entry name" value="STATOR ELEMENT OF FLAGELLAR MOTOR COMPLEX"/>
    <property type="match status" value="1"/>
</dbReference>
<evidence type="ECO:0000256" key="10">
    <source>
        <dbReference type="ARBA" id="ARBA00023237"/>
    </source>
</evidence>
<keyword evidence="5" id="KW-0812">Transmembrane</keyword>
<sequence length="366" mass="41124">MEEQMLYYRIVRNLNLTKQLTLLTFLCFGSAQAAEQSHHLEHDKSQTLSTLPESYFYLGGEIGINYYQHGCESWSISCDKNSTMSGFFAGYQLNNNLALEAAYLDLGKAEATYLEASNKHIYQGSMTGINLSAVGSIDLTADLSLFAKAGLFNWYGENKGPFSTIKADDWSPSLGVGMSYQLSDSWQARLQYEYFHHLGDDNIGGSNAHTTSIGISYQFGRTRPVIITNTVTNTVTKIVMESAPIELEEVTFPVLFDFDSSKLISADSLQMIVNRLTKYPQATVLLRGYSDSQGSSDYNLALSKRRTDSITEYLVTQGVQQQQITVEYYGEQYPAVDNITEQHRHLNRRVQVLLPKTTIQPLKDHQ</sequence>
<evidence type="ECO:0000256" key="7">
    <source>
        <dbReference type="ARBA" id="ARBA00023114"/>
    </source>
</evidence>
<proteinExistence type="inferred from homology"/>
<evidence type="ECO:0000313" key="14">
    <source>
        <dbReference type="EMBL" id="MCL1117537.1"/>
    </source>
</evidence>
<protein>
    <submittedName>
        <fullName evidence="14">Outer membrane beta-barrel protein</fullName>
    </submittedName>
</protein>
<feature type="chain" id="PRO_5046277217" evidence="12">
    <location>
        <begin position="34"/>
        <end position="366"/>
    </location>
</feature>
<dbReference type="InterPro" id="IPR050330">
    <property type="entry name" value="Bact_OuterMem_StrucFunc"/>
</dbReference>
<dbReference type="PRINTS" id="PR01022">
    <property type="entry name" value="OUTRMMBRANEA"/>
</dbReference>
<dbReference type="InterPro" id="IPR002368">
    <property type="entry name" value="OmpA"/>
</dbReference>
<accession>A0ABT0L1D9</accession>
<dbReference type="Pfam" id="PF01389">
    <property type="entry name" value="OmpA_membrane"/>
    <property type="match status" value="1"/>
</dbReference>
<reference evidence="14 15" key="1">
    <citation type="submission" date="2022-01" db="EMBL/GenBank/DDBJ databases">
        <title>Whole genome-based taxonomy of the Shewanellaceae.</title>
        <authorList>
            <person name="Martin-Rodriguez A.J."/>
        </authorList>
    </citation>
    <scope>NUCLEOTIDE SEQUENCE [LARGE SCALE GENOMIC DNA]</scope>
    <source>
        <strain evidence="14 15">JCM 17801</strain>
    </source>
</reference>
<feature type="domain" description="OmpA-like" evidence="13">
    <location>
        <begin position="243"/>
        <end position="358"/>
    </location>
</feature>
<dbReference type="InterPro" id="IPR000498">
    <property type="entry name" value="OmpA-like_TM_dom"/>
</dbReference>
<dbReference type="InterPro" id="IPR006664">
    <property type="entry name" value="OMP_bac"/>
</dbReference>
<dbReference type="EMBL" id="JAKILK010000004">
    <property type="protein sequence ID" value="MCL1117537.1"/>
    <property type="molecule type" value="Genomic_DNA"/>
</dbReference>
<keyword evidence="3" id="KW-0813">Transport</keyword>
<dbReference type="SUPFAM" id="SSF103088">
    <property type="entry name" value="OmpA-like"/>
    <property type="match status" value="1"/>
</dbReference>
<gene>
    <name evidence="14" type="ORF">L2689_09810</name>
</gene>
<dbReference type="PANTHER" id="PTHR30329:SF21">
    <property type="entry name" value="LIPOPROTEIN YIAD-RELATED"/>
    <property type="match status" value="1"/>
</dbReference>
<evidence type="ECO:0000256" key="4">
    <source>
        <dbReference type="ARBA" id="ARBA00022452"/>
    </source>
</evidence>
<evidence type="ECO:0000256" key="8">
    <source>
        <dbReference type="ARBA" id="ARBA00023136"/>
    </source>
</evidence>
<keyword evidence="10" id="KW-0998">Cell outer membrane</keyword>
<dbReference type="CDD" id="cd07185">
    <property type="entry name" value="OmpA_C-like"/>
    <property type="match status" value="1"/>
</dbReference>
<keyword evidence="9" id="KW-1015">Disulfide bond</keyword>
<dbReference type="Gene3D" id="2.40.160.20">
    <property type="match status" value="1"/>
</dbReference>
<evidence type="ECO:0000256" key="6">
    <source>
        <dbReference type="ARBA" id="ARBA00023065"/>
    </source>
</evidence>
<evidence type="ECO:0000256" key="12">
    <source>
        <dbReference type="SAM" id="SignalP"/>
    </source>
</evidence>
<dbReference type="RefSeq" id="WP_229778237.1">
    <property type="nucleotide sequence ID" value="NZ_BMOT01000004.1"/>
</dbReference>